<dbReference type="eggNOG" id="KOG1393">
    <property type="taxonomic scope" value="Eukaryota"/>
</dbReference>
<protein>
    <submittedName>
        <fullName evidence="6">Thiolase-like protein</fullName>
    </submittedName>
</protein>
<feature type="compositionally biased region" description="Polar residues" evidence="3">
    <location>
        <begin position="199"/>
        <end position="209"/>
    </location>
</feature>
<dbReference type="PANTHER" id="PTHR43323">
    <property type="entry name" value="3-HYDROXY-3-METHYLGLUTARYL COENZYME A SYNTHASE"/>
    <property type="match status" value="1"/>
</dbReference>
<dbReference type="STRING" id="670483.S7RNZ1"/>
<keyword evidence="2" id="KW-0808">Transferase</keyword>
<dbReference type="RefSeq" id="XP_007865019.1">
    <property type="nucleotide sequence ID" value="XM_007866828.1"/>
</dbReference>
<comment type="similarity">
    <text evidence="1">Belongs to the thiolase-like superfamily. HMG-CoA synthase family.</text>
</comment>
<evidence type="ECO:0000259" key="4">
    <source>
        <dbReference type="Pfam" id="PF01154"/>
    </source>
</evidence>
<dbReference type="GO" id="GO:0006084">
    <property type="term" value="P:acetyl-CoA metabolic process"/>
    <property type="evidence" value="ECO:0007669"/>
    <property type="project" value="InterPro"/>
</dbReference>
<evidence type="ECO:0000313" key="6">
    <source>
        <dbReference type="EMBL" id="EPQ56255.1"/>
    </source>
</evidence>
<keyword evidence="7" id="KW-1185">Reference proteome</keyword>
<dbReference type="SUPFAM" id="SSF53901">
    <property type="entry name" value="Thiolase-like"/>
    <property type="match status" value="1"/>
</dbReference>
<dbReference type="PANTHER" id="PTHR43323:SF2">
    <property type="entry name" value="HYDROXYMETHYLGLUTARYL-COA SYNTHASE"/>
    <property type="match status" value="1"/>
</dbReference>
<dbReference type="GO" id="GO:0010142">
    <property type="term" value="P:farnesyl diphosphate biosynthetic process, mevalonate pathway"/>
    <property type="evidence" value="ECO:0007669"/>
    <property type="project" value="InterPro"/>
</dbReference>
<feature type="domain" description="Hydroxymethylglutaryl-coenzyme A synthase C-terminal" evidence="5">
    <location>
        <begin position="79"/>
        <end position="185"/>
    </location>
</feature>
<dbReference type="Pfam" id="PF08540">
    <property type="entry name" value="HMG_CoA_synt_C"/>
    <property type="match status" value="1"/>
</dbReference>
<dbReference type="KEGG" id="gtr:GLOTRDRAFT_120834"/>
<feature type="domain" description="Hydroxymethylglutaryl-coenzyme A synthase N-terminal" evidence="4">
    <location>
        <begin position="18"/>
        <end position="76"/>
    </location>
</feature>
<accession>S7RNZ1</accession>
<dbReference type="EMBL" id="KB469300">
    <property type="protein sequence ID" value="EPQ56255.1"/>
    <property type="molecule type" value="Genomic_DNA"/>
</dbReference>
<evidence type="ECO:0000256" key="1">
    <source>
        <dbReference type="ARBA" id="ARBA00007061"/>
    </source>
</evidence>
<evidence type="ECO:0000256" key="2">
    <source>
        <dbReference type="ARBA" id="ARBA00022679"/>
    </source>
</evidence>
<evidence type="ECO:0000259" key="5">
    <source>
        <dbReference type="Pfam" id="PF08540"/>
    </source>
</evidence>
<feature type="region of interest" description="Disordered" evidence="3">
    <location>
        <begin position="184"/>
        <end position="210"/>
    </location>
</feature>
<dbReference type="AlphaFoldDB" id="S7RNZ1"/>
<gene>
    <name evidence="6" type="ORF">GLOTRDRAFT_120834</name>
</gene>
<dbReference type="InterPro" id="IPR016039">
    <property type="entry name" value="Thiolase-like"/>
</dbReference>
<name>S7RNZ1_GLOTA</name>
<sequence>MTCPIVDIVVEELQARPRPKDVGMLAMEMHFLRRCISEEELEVFDGVSKGKYTIALGLQYMAFADDREDINPSALTAPIVFESIHGTYMTDTYDFYKPRLDFEYPEVDGPLSVTSYLTALDMSYSSFGEKTGPGRAVTHDDPDSTFSLDDTAYHVFHCPYGKIVQKGHARLLYNDLVADPSAPKSIDQSILNPPPPPRSQTKASKTCSGPSLRMSARLELYCRCTARSAAGTCTPRCGTAGSLL</sequence>
<proteinExistence type="inferred from homology"/>
<dbReference type="GO" id="GO:0006696">
    <property type="term" value="P:ergosterol biosynthetic process"/>
    <property type="evidence" value="ECO:0007669"/>
    <property type="project" value="TreeGrafter"/>
</dbReference>
<dbReference type="Proteomes" id="UP000030669">
    <property type="component" value="Unassembled WGS sequence"/>
</dbReference>
<reference evidence="6 7" key="1">
    <citation type="journal article" date="2012" name="Science">
        <title>The Paleozoic origin of enzymatic lignin decomposition reconstructed from 31 fungal genomes.</title>
        <authorList>
            <person name="Floudas D."/>
            <person name="Binder M."/>
            <person name="Riley R."/>
            <person name="Barry K."/>
            <person name="Blanchette R.A."/>
            <person name="Henrissat B."/>
            <person name="Martinez A.T."/>
            <person name="Otillar R."/>
            <person name="Spatafora J.W."/>
            <person name="Yadav J.S."/>
            <person name="Aerts A."/>
            <person name="Benoit I."/>
            <person name="Boyd A."/>
            <person name="Carlson A."/>
            <person name="Copeland A."/>
            <person name="Coutinho P.M."/>
            <person name="de Vries R.P."/>
            <person name="Ferreira P."/>
            <person name="Findley K."/>
            <person name="Foster B."/>
            <person name="Gaskell J."/>
            <person name="Glotzer D."/>
            <person name="Gorecki P."/>
            <person name="Heitman J."/>
            <person name="Hesse C."/>
            <person name="Hori C."/>
            <person name="Igarashi K."/>
            <person name="Jurgens J.A."/>
            <person name="Kallen N."/>
            <person name="Kersten P."/>
            <person name="Kohler A."/>
            <person name="Kuees U."/>
            <person name="Kumar T.K.A."/>
            <person name="Kuo A."/>
            <person name="LaButti K."/>
            <person name="Larrondo L.F."/>
            <person name="Lindquist E."/>
            <person name="Ling A."/>
            <person name="Lombard V."/>
            <person name="Lucas S."/>
            <person name="Lundell T."/>
            <person name="Martin R."/>
            <person name="McLaughlin D.J."/>
            <person name="Morgenstern I."/>
            <person name="Morin E."/>
            <person name="Murat C."/>
            <person name="Nagy L.G."/>
            <person name="Nolan M."/>
            <person name="Ohm R.A."/>
            <person name="Patyshakuliyeva A."/>
            <person name="Rokas A."/>
            <person name="Ruiz-Duenas F.J."/>
            <person name="Sabat G."/>
            <person name="Salamov A."/>
            <person name="Samejima M."/>
            <person name="Schmutz J."/>
            <person name="Slot J.C."/>
            <person name="St John F."/>
            <person name="Stenlid J."/>
            <person name="Sun H."/>
            <person name="Sun S."/>
            <person name="Syed K."/>
            <person name="Tsang A."/>
            <person name="Wiebenga A."/>
            <person name="Young D."/>
            <person name="Pisabarro A."/>
            <person name="Eastwood D.C."/>
            <person name="Martin F."/>
            <person name="Cullen D."/>
            <person name="Grigoriev I.V."/>
            <person name="Hibbett D.S."/>
        </authorList>
    </citation>
    <scope>NUCLEOTIDE SEQUENCE [LARGE SCALE GENOMIC DNA]</scope>
    <source>
        <strain evidence="6 7">ATCC 11539</strain>
    </source>
</reference>
<organism evidence="6 7">
    <name type="scientific">Gloeophyllum trabeum (strain ATCC 11539 / FP-39264 / Madison 617)</name>
    <name type="common">Brown rot fungus</name>
    <dbReference type="NCBI Taxonomy" id="670483"/>
    <lineage>
        <taxon>Eukaryota</taxon>
        <taxon>Fungi</taxon>
        <taxon>Dikarya</taxon>
        <taxon>Basidiomycota</taxon>
        <taxon>Agaricomycotina</taxon>
        <taxon>Agaricomycetes</taxon>
        <taxon>Gloeophyllales</taxon>
        <taxon>Gloeophyllaceae</taxon>
        <taxon>Gloeophyllum</taxon>
    </lineage>
</organism>
<dbReference type="InterPro" id="IPR013528">
    <property type="entry name" value="HMG_CoA_synth_N"/>
</dbReference>
<dbReference type="Gene3D" id="3.40.47.10">
    <property type="match status" value="2"/>
</dbReference>
<dbReference type="OrthoDB" id="1269963at2759"/>
<dbReference type="GeneID" id="19300681"/>
<dbReference type="InterPro" id="IPR013746">
    <property type="entry name" value="HMG_CoA_synt_C_dom"/>
</dbReference>
<evidence type="ECO:0000256" key="3">
    <source>
        <dbReference type="SAM" id="MobiDB-lite"/>
    </source>
</evidence>
<dbReference type="GO" id="GO:0004421">
    <property type="term" value="F:hydroxymethylglutaryl-CoA synthase activity"/>
    <property type="evidence" value="ECO:0007669"/>
    <property type="project" value="InterPro"/>
</dbReference>
<dbReference type="Pfam" id="PF01154">
    <property type="entry name" value="HMG_CoA_synt_N"/>
    <property type="match status" value="1"/>
</dbReference>
<dbReference type="HOGENOM" id="CLU_1138093_0_0_1"/>
<evidence type="ECO:0000313" key="7">
    <source>
        <dbReference type="Proteomes" id="UP000030669"/>
    </source>
</evidence>